<comment type="function">
    <text evidence="9">Transcription factor that binds specifically to a 5'-AA[AG]G-3' consensus core sequence.</text>
</comment>
<evidence type="ECO:0000256" key="7">
    <source>
        <dbReference type="ARBA" id="ARBA00023242"/>
    </source>
</evidence>
<protein>
    <recommendedName>
        <fullName evidence="9">Dof zinc finger protein</fullName>
    </recommendedName>
</protein>
<organism evidence="11 12">
    <name type="scientific">Penstemon smallii</name>
    <dbReference type="NCBI Taxonomy" id="265156"/>
    <lineage>
        <taxon>Eukaryota</taxon>
        <taxon>Viridiplantae</taxon>
        <taxon>Streptophyta</taxon>
        <taxon>Embryophyta</taxon>
        <taxon>Tracheophyta</taxon>
        <taxon>Spermatophyta</taxon>
        <taxon>Magnoliopsida</taxon>
        <taxon>eudicotyledons</taxon>
        <taxon>Gunneridae</taxon>
        <taxon>Pentapetalae</taxon>
        <taxon>asterids</taxon>
        <taxon>lamiids</taxon>
        <taxon>Lamiales</taxon>
        <taxon>Plantaginaceae</taxon>
        <taxon>Cheloneae</taxon>
        <taxon>Penstemon</taxon>
    </lineage>
</organism>
<evidence type="ECO:0000256" key="6">
    <source>
        <dbReference type="ARBA" id="ARBA00023163"/>
    </source>
</evidence>
<keyword evidence="3 9" id="KW-0862">Zinc</keyword>
<keyword evidence="6 9" id="KW-0804">Transcription</keyword>
<evidence type="ECO:0000256" key="9">
    <source>
        <dbReference type="RuleBase" id="RU369094"/>
    </source>
</evidence>
<comment type="caution">
    <text evidence="11">The sequence shown here is derived from an EMBL/GenBank/DDBJ whole genome shotgun (WGS) entry which is preliminary data.</text>
</comment>
<evidence type="ECO:0000313" key="12">
    <source>
        <dbReference type="Proteomes" id="UP001634393"/>
    </source>
</evidence>
<dbReference type="InterPro" id="IPR003851">
    <property type="entry name" value="Znf_Dof"/>
</dbReference>
<feature type="domain" description="Dof-type" evidence="10">
    <location>
        <begin position="22"/>
        <end position="76"/>
    </location>
</feature>
<dbReference type="PANTHER" id="PTHR31992">
    <property type="entry name" value="DOF ZINC FINGER PROTEIN DOF1.4-RELATED"/>
    <property type="match status" value="1"/>
</dbReference>
<dbReference type="GO" id="GO:0005634">
    <property type="term" value="C:nucleus"/>
    <property type="evidence" value="ECO:0007669"/>
    <property type="project" value="UniProtKB-SubCell"/>
</dbReference>
<name>A0ABD3TQF1_9LAMI</name>
<dbReference type="GO" id="GO:0008270">
    <property type="term" value="F:zinc ion binding"/>
    <property type="evidence" value="ECO:0007669"/>
    <property type="project" value="UniProtKB-KW"/>
</dbReference>
<keyword evidence="12" id="KW-1185">Reference proteome</keyword>
<dbReference type="GO" id="GO:0003677">
    <property type="term" value="F:DNA binding"/>
    <property type="evidence" value="ECO:0007669"/>
    <property type="project" value="UniProtKB-UniRule"/>
</dbReference>
<reference evidence="11 12" key="1">
    <citation type="submission" date="2024-12" db="EMBL/GenBank/DDBJ databases">
        <title>The unique morphological basis and parallel evolutionary history of personate flowers in Penstemon.</title>
        <authorList>
            <person name="Depatie T.H."/>
            <person name="Wessinger C.A."/>
        </authorList>
    </citation>
    <scope>NUCLEOTIDE SEQUENCE [LARGE SCALE GENOMIC DNA]</scope>
    <source>
        <strain evidence="11">WTNN_2</strain>
        <tissue evidence="11">Leaf</tissue>
    </source>
</reference>
<keyword evidence="5 8" id="KW-0238">DNA-binding</keyword>
<evidence type="ECO:0000259" key="10">
    <source>
        <dbReference type="PROSITE" id="PS50884"/>
    </source>
</evidence>
<dbReference type="PANTHER" id="PTHR31992:SF285">
    <property type="entry name" value="DOF ZINC FINGER PROTEIN DOF4.6"/>
    <property type="match status" value="1"/>
</dbReference>
<dbReference type="GO" id="GO:0003700">
    <property type="term" value="F:DNA-binding transcription factor activity"/>
    <property type="evidence" value="ECO:0007669"/>
    <property type="project" value="UniProtKB-UniRule"/>
</dbReference>
<dbReference type="Pfam" id="PF02701">
    <property type="entry name" value="Zn_ribbon_Dof"/>
    <property type="match status" value="1"/>
</dbReference>
<keyword evidence="2 8" id="KW-0863">Zinc-finger</keyword>
<accession>A0ABD3TQF1</accession>
<proteinExistence type="predicted"/>
<evidence type="ECO:0000256" key="4">
    <source>
        <dbReference type="ARBA" id="ARBA00023015"/>
    </source>
</evidence>
<keyword evidence="1 9" id="KW-0479">Metal-binding</keyword>
<gene>
    <name evidence="11" type="ORF">ACJIZ3_023945</name>
</gene>
<dbReference type="EMBL" id="JBJXBP010000003">
    <property type="protein sequence ID" value="KAL3839354.1"/>
    <property type="molecule type" value="Genomic_DNA"/>
</dbReference>
<keyword evidence="4 9" id="KW-0805">Transcription regulation</keyword>
<dbReference type="InterPro" id="IPR045174">
    <property type="entry name" value="Dof"/>
</dbReference>
<evidence type="ECO:0000256" key="3">
    <source>
        <dbReference type="ARBA" id="ARBA00022833"/>
    </source>
</evidence>
<evidence type="ECO:0000256" key="8">
    <source>
        <dbReference type="PROSITE-ProRule" id="PRU00071"/>
    </source>
</evidence>
<dbReference type="PROSITE" id="PS01361">
    <property type="entry name" value="ZF_DOF_1"/>
    <property type="match status" value="1"/>
</dbReference>
<evidence type="ECO:0000256" key="1">
    <source>
        <dbReference type="ARBA" id="ARBA00022723"/>
    </source>
</evidence>
<sequence>MESRGCINPNNIDHQHHQISSPACPRCGSSNTKFCYYNNYSLTQPRYFCKGCRRYWTKGGSLRNVPIGGGCRKSRRAKSSIISRSTLCHNDGIIVESSSTPFQSNHDHMVSNNNSTIDLGAVYANFLNTKTSHNIETVSFHDGINNVLIPSIDNFANLPSTLHTNQLSSGGNFLGDNRQLLGDENGVYFTMNNFTLPPSEDVVVGNSGELLWPEAGPGGILPSHEMLVHSNLDDRTTRVDVEREAQNLELLNENLNNNIMMNDQFSAFDIEAVFRS</sequence>
<comment type="subcellular location">
    <subcellularLocation>
        <location evidence="8 9">Nucleus</location>
    </subcellularLocation>
</comment>
<evidence type="ECO:0000256" key="5">
    <source>
        <dbReference type="ARBA" id="ARBA00023125"/>
    </source>
</evidence>
<keyword evidence="7 8" id="KW-0539">Nucleus</keyword>
<evidence type="ECO:0000256" key="2">
    <source>
        <dbReference type="ARBA" id="ARBA00022771"/>
    </source>
</evidence>
<evidence type="ECO:0000313" key="11">
    <source>
        <dbReference type="EMBL" id="KAL3839354.1"/>
    </source>
</evidence>
<dbReference type="PROSITE" id="PS50884">
    <property type="entry name" value="ZF_DOF_2"/>
    <property type="match status" value="1"/>
</dbReference>
<dbReference type="Proteomes" id="UP001634393">
    <property type="component" value="Unassembled WGS sequence"/>
</dbReference>
<dbReference type="AlphaFoldDB" id="A0ABD3TQF1"/>